<reference evidence="1" key="1">
    <citation type="submission" date="2015-05" db="EMBL/GenBank/DDBJ databases">
        <title>Permanent draft genome of Rhodopirellula islandicus K833.</title>
        <authorList>
            <person name="Kizina J."/>
            <person name="Richter M."/>
            <person name="Glockner F.O."/>
            <person name="Harder J."/>
        </authorList>
    </citation>
    <scope>NUCLEOTIDE SEQUENCE [LARGE SCALE GENOMIC DNA]</scope>
    <source>
        <strain evidence="1">K833</strain>
    </source>
</reference>
<dbReference type="AlphaFoldDB" id="A0A0J1B8M4"/>
<keyword evidence="2" id="KW-1185">Reference proteome</keyword>
<dbReference type="STRING" id="595434.RISK_005102"/>
<protein>
    <submittedName>
        <fullName evidence="1">Uncharacterized protein</fullName>
    </submittedName>
</protein>
<organism evidence="1 2">
    <name type="scientific">Rhodopirellula islandica</name>
    <dbReference type="NCBI Taxonomy" id="595434"/>
    <lineage>
        <taxon>Bacteria</taxon>
        <taxon>Pseudomonadati</taxon>
        <taxon>Planctomycetota</taxon>
        <taxon>Planctomycetia</taxon>
        <taxon>Pirellulales</taxon>
        <taxon>Pirellulaceae</taxon>
        <taxon>Rhodopirellula</taxon>
    </lineage>
</organism>
<proteinExistence type="predicted"/>
<dbReference type="EMBL" id="LECT01000043">
    <property type="protein sequence ID" value="KLU02806.1"/>
    <property type="molecule type" value="Genomic_DNA"/>
</dbReference>
<evidence type="ECO:0000313" key="1">
    <source>
        <dbReference type="EMBL" id="KLU02806.1"/>
    </source>
</evidence>
<dbReference type="Proteomes" id="UP000036367">
    <property type="component" value="Unassembled WGS sequence"/>
</dbReference>
<name>A0A0J1B8M4_RHOIS</name>
<sequence length="46" mass="5616">MERHRNGRPVSRAFIRFGAKERRRRLRCSKTARLMRSVFSHPNRHP</sequence>
<gene>
    <name evidence="1" type="ORF">RISK_005102</name>
</gene>
<evidence type="ECO:0000313" key="2">
    <source>
        <dbReference type="Proteomes" id="UP000036367"/>
    </source>
</evidence>
<comment type="caution">
    <text evidence="1">The sequence shown here is derived from an EMBL/GenBank/DDBJ whole genome shotgun (WGS) entry which is preliminary data.</text>
</comment>
<accession>A0A0J1B8M4</accession>